<dbReference type="KEGG" id="ppsc:EHS13_20195"/>
<keyword evidence="2" id="KW-1185">Reference proteome</keyword>
<dbReference type="Proteomes" id="UP000426246">
    <property type="component" value="Chromosome"/>
</dbReference>
<dbReference type="EMBL" id="CP034235">
    <property type="protein sequence ID" value="QGQ97040.1"/>
    <property type="molecule type" value="Genomic_DNA"/>
</dbReference>
<organism evidence="1 2">
    <name type="scientific">Paenibacillus psychroresistens</name>
    <dbReference type="NCBI Taxonomy" id="1778678"/>
    <lineage>
        <taxon>Bacteria</taxon>
        <taxon>Bacillati</taxon>
        <taxon>Bacillota</taxon>
        <taxon>Bacilli</taxon>
        <taxon>Bacillales</taxon>
        <taxon>Paenibacillaceae</taxon>
        <taxon>Paenibacillus</taxon>
    </lineage>
</organism>
<evidence type="ECO:0000313" key="1">
    <source>
        <dbReference type="EMBL" id="QGQ97040.1"/>
    </source>
</evidence>
<sequence length="75" mass="9239">MAELQRIAWWRCVWGWWRALAFYNMRDHYERLEDVPEGMLEFTIQTKHLNTRYYLSMGNQITQVIDVETCKKFYG</sequence>
<protein>
    <submittedName>
        <fullName evidence="1">Uncharacterized protein</fullName>
    </submittedName>
</protein>
<name>A0A6B8RL54_9BACL</name>
<evidence type="ECO:0000313" key="2">
    <source>
        <dbReference type="Proteomes" id="UP000426246"/>
    </source>
</evidence>
<dbReference type="AlphaFoldDB" id="A0A6B8RL54"/>
<proteinExistence type="predicted"/>
<gene>
    <name evidence="1" type="ORF">EHS13_20195</name>
</gene>
<reference evidence="2" key="1">
    <citation type="submission" date="2018-11" db="EMBL/GenBank/DDBJ databases">
        <title>Complete genome sequence of Paenibacillus sp. ML311-T8.</title>
        <authorList>
            <person name="Nam Y.-D."/>
            <person name="Kang J."/>
            <person name="Chung W.-H."/>
            <person name="Park Y.S."/>
        </authorList>
    </citation>
    <scope>NUCLEOTIDE SEQUENCE [LARGE SCALE GENOMIC DNA]</scope>
    <source>
        <strain evidence="2">ML311-T8</strain>
    </source>
</reference>
<accession>A0A6B8RL54</accession>